<organism evidence="1 2">
    <name type="scientific">Linnemannia schmuckeri</name>
    <dbReference type="NCBI Taxonomy" id="64567"/>
    <lineage>
        <taxon>Eukaryota</taxon>
        <taxon>Fungi</taxon>
        <taxon>Fungi incertae sedis</taxon>
        <taxon>Mucoromycota</taxon>
        <taxon>Mortierellomycotina</taxon>
        <taxon>Mortierellomycetes</taxon>
        <taxon>Mortierellales</taxon>
        <taxon>Mortierellaceae</taxon>
        <taxon>Linnemannia</taxon>
    </lineage>
</organism>
<evidence type="ECO:0000313" key="1">
    <source>
        <dbReference type="EMBL" id="KAF9142082.1"/>
    </source>
</evidence>
<feature type="non-terminal residue" evidence="1">
    <location>
        <position position="1"/>
    </location>
</feature>
<protein>
    <submittedName>
        <fullName evidence="1">Uncharacterized protein</fullName>
    </submittedName>
</protein>
<sequence length="107" mass="11832">MKNPLDYTPLGTVEEAQTTSWTVDIKQPFPIQGPFYDLAGYLFKPTIKRLNPNGPLDLEIDLISSVSAQTPLQVGVTIETMTPPGEKSLIHSFQRRSAALSNCNRTI</sequence>
<proteinExistence type="predicted"/>
<evidence type="ECO:0000313" key="2">
    <source>
        <dbReference type="Proteomes" id="UP000748756"/>
    </source>
</evidence>
<reference evidence="1" key="1">
    <citation type="journal article" date="2020" name="Fungal Divers.">
        <title>Resolving the Mortierellaceae phylogeny through synthesis of multi-gene phylogenetics and phylogenomics.</title>
        <authorList>
            <person name="Vandepol N."/>
            <person name="Liber J."/>
            <person name="Desiro A."/>
            <person name="Na H."/>
            <person name="Kennedy M."/>
            <person name="Barry K."/>
            <person name="Grigoriev I.V."/>
            <person name="Miller A.N."/>
            <person name="O'Donnell K."/>
            <person name="Stajich J.E."/>
            <person name="Bonito G."/>
        </authorList>
    </citation>
    <scope>NUCLEOTIDE SEQUENCE</scope>
    <source>
        <strain evidence="1">NRRL 6426</strain>
    </source>
</reference>
<dbReference type="Proteomes" id="UP000748756">
    <property type="component" value="Unassembled WGS sequence"/>
</dbReference>
<dbReference type="OrthoDB" id="2435234at2759"/>
<comment type="caution">
    <text evidence="1">The sequence shown here is derived from an EMBL/GenBank/DDBJ whole genome shotgun (WGS) entry which is preliminary data.</text>
</comment>
<gene>
    <name evidence="1" type="ORF">BG015_001051</name>
</gene>
<accession>A0A9P5RQQ5</accession>
<keyword evidence="2" id="KW-1185">Reference proteome</keyword>
<dbReference type="EMBL" id="JAAAUQ010001183">
    <property type="protein sequence ID" value="KAF9142082.1"/>
    <property type="molecule type" value="Genomic_DNA"/>
</dbReference>
<dbReference type="AlphaFoldDB" id="A0A9P5RQQ5"/>
<name>A0A9P5RQQ5_9FUNG</name>